<evidence type="ECO:0000313" key="2">
    <source>
        <dbReference type="Proteomes" id="UP000053413"/>
    </source>
</evidence>
<accession>A0A0X3WIK4</accession>
<reference evidence="2" key="1">
    <citation type="submission" date="2015-10" db="EMBL/GenBank/DDBJ databases">
        <authorList>
            <person name="Ju K.-S."/>
            <person name="Doroghazi J.R."/>
            <person name="Metcalf W.W."/>
        </authorList>
    </citation>
    <scope>NUCLEOTIDE SEQUENCE [LARGE SCALE GENOMIC DNA]</scope>
    <source>
        <strain evidence="2">NRRL F-8817</strain>
    </source>
</reference>
<comment type="caution">
    <text evidence="1">The sequence shown here is derived from an EMBL/GenBank/DDBJ whole genome shotgun (WGS) entry which is preliminary data.</text>
</comment>
<dbReference type="Proteomes" id="UP000053413">
    <property type="component" value="Unassembled WGS sequence"/>
</dbReference>
<dbReference type="AlphaFoldDB" id="A0A0X3WIK4"/>
<evidence type="ECO:0000313" key="1">
    <source>
        <dbReference type="EMBL" id="KUL56725.1"/>
    </source>
</evidence>
<organism evidence="1 2">
    <name type="scientific">Streptomyces violaceusniger</name>
    <dbReference type="NCBI Taxonomy" id="68280"/>
    <lineage>
        <taxon>Bacteria</taxon>
        <taxon>Bacillati</taxon>
        <taxon>Actinomycetota</taxon>
        <taxon>Actinomycetes</taxon>
        <taxon>Kitasatosporales</taxon>
        <taxon>Streptomycetaceae</taxon>
        <taxon>Streptomyces</taxon>
        <taxon>Streptomyces violaceusniger group</taxon>
    </lineage>
</organism>
<proteinExistence type="predicted"/>
<name>A0A0X3WIK4_STRVO</name>
<sequence>MWPSSLILSDTVGGRDATATSIRSGAVTGRRRRWIAPFVQFPWLTSPLLVPGTWDRYRAIMQAATRPVPVEMSTDTPETPFQYGEAA</sequence>
<gene>
    <name evidence="1" type="ORF">ADL28_21225</name>
</gene>
<protein>
    <submittedName>
        <fullName evidence="1">Uncharacterized protein</fullName>
    </submittedName>
</protein>
<dbReference type="EMBL" id="LLZJ01000255">
    <property type="protein sequence ID" value="KUL56725.1"/>
    <property type="molecule type" value="Genomic_DNA"/>
</dbReference>